<dbReference type="AlphaFoldDB" id="A0A0N1H7L6"/>
<dbReference type="Proteomes" id="UP000038010">
    <property type="component" value="Unassembled WGS sequence"/>
</dbReference>
<organism evidence="5 6">
    <name type="scientific">Cyphellophora attinorum</name>
    <dbReference type="NCBI Taxonomy" id="1664694"/>
    <lineage>
        <taxon>Eukaryota</taxon>
        <taxon>Fungi</taxon>
        <taxon>Dikarya</taxon>
        <taxon>Ascomycota</taxon>
        <taxon>Pezizomycotina</taxon>
        <taxon>Eurotiomycetes</taxon>
        <taxon>Chaetothyriomycetidae</taxon>
        <taxon>Chaetothyriales</taxon>
        <taxon>Cyphellophoraceae</taxon>
        <taxon>Cyphellophora</taxon>
    </lineage>
</organism>
<keyword evidence="2" id="KW-0175">Coiled coil</keyword>
<dbReference type="OrthoDB" id="1918685at2759"/>
<evidence type="ECO:0000256" key="3">
    <source>
        <dbReference type="SAM" id="MobiDB-lite"/>
    </source>
</evidence>
<comment type="caution">
    <text evidence="5">The sequence shown here is derived from an EMBL/GenBank/DDBJ whole genome shotgun (WGS) entry which is preliminary data.</text>
</comment>
<feature type="coiled-coil region" evidence="2">
    <location>
        <begin position="260"/>
        <end position="294"/>
    </location>
</feature>
<evidence type="ECO:0000313" key="5">
    <source>
        <dbReference type="EMBL" id="KPI42542.1"/>
    </source>
</evidence>
<dbReference type="GO" id="GO:0008270">
    <property type="term" value="F:zinc ion binding"/>
    <property type="evidence" value="ECO:0007669"/>
    <property type="project" value="UniProtKB-KW"/>
</dbReference>
<reference evidence="5 6" key="1">
    <citation type="submission" date="2015-06" db="EMBL/GenBank/DDBJ databases">
        <title>Draft genome of the ant-associated black yeast Phialophora attae CBS 131958.</title>
        <authorList>
            <person name="Moreno L.F."/>
            <person name="Stielow B.J."/>
            <person name="de Hoog S."/>
            <person name="Vicente V.A."/>
            <person name="Weiss V.A."/>
            <person name="de Vries M."/>
            <person name="Cruz L.M."/>
            <person name="Souza E.M."/>
        </authorList>
    </citation>
    <scope>NUCLEOTIDE SEQUENCE [LARGE SCALE GENOMIC DNA]</scope>
    <source>
        <strain evidence="5 6">CBS 131958</strain>
    </source>
</reference>
<feature type="compositionally biased region" description="Polar residues" evidence="3">
    <location>
        <begin position="25"/>
        <end position="48"/>
    </location>
</feature>
<evidence type="ECO:0000256" key="2">
    <source>
        <dbReference type="SAM" id="Coils"/>
    </source>
</evidence>
<dbReference type="PROSITE" id="PS50103">
    <property type="entry name" value="ZF_C3H1"/>
    <property type="match status" value="1"/>
</dbReference>
<protein>
    <recommendedName>
        <fullName evidence="4">C3H1-type domain-containing protein</fullName>
    </recommendedName>
</protein>
<dbReference type="VEuPathDB" id="FungiDB:AB675_9689"/>
<accession>A0A0N1H7L6</accession>
<dbReference type="RefSeq" id="XP_018002505.1">
    <property type="nucleotide sequence ID" value="XM_018150246.1"/>
</dbReference>
<feature type="region of interest" description="Disordered" evidence="3">
    <location>
        <begin position="336"/>
        <end position="373"/>
    </location>
</feature>
<keyword evidence="6" id="KW-1185">Reference proteome</keyword>
<keyword evidence="1" id="KW-0862">Zinc</keyword>
<sequence length="373" mass="39432">MCGDSKAIIPSQLNPVTGASVVTDKPSNLTTSRRQFSGTTNTNLTRQVSFPEDPVTMSQSPPKPVESAGASEENSPERGRSGSRSASLPPTIDRSVDVSPLTNTDTSRSRSVKHLTCFWWKEKGDCKYSDEDCLYAHHDTGRYTEAPRQVNPNEPAKAGKNLARALSSLSISGQQAGLGMGLVGTPMGSRPMTPVGSVGGIGGVGSSGSRPVTPSLLSRAYSPAPLHVPQDIVALQNELGFYKTMAATNQQEKTILIDMIHTLQASQTDLQNRVARLESEKGAAMRDNEALKANSIYQVRANPYGPIGHHPHPAPVGFGAFDNSFAAGSARRAAVPTGHGVIGPAPPTPSWCTARPTVPSPANTNPSDDDDEE</sequence>
<gene>
    <name evidence="5" type="ORF">AB675_9689</name>
</gene>
<evidence type="ECO:0000256" key="1">
    <source>
        <dbReference type="PROSITE-ProRule" id="PRU00723"/>
    </source>
</evidence>
<evidence type="ECO:0000313" key="6">
    <source>
        <dbReference type="Proteomes" id="UP000038010"/>
    </source>
</evidence>
<keyword evidence="1" id="KW-0863">Zinc-finger</keyword>
<dbReference type="EMBL" id="LFJN01000007">
    <property type="protein sequence ID" value="KPI42542.1"/>
    <property type="molecule type" value="Genomic_DNA"/>
</dbReference>
<feature type="zinc finger region" description="C3H1-type" evidence="1">
    <location>
        <begin position="111"/>
        <end position="140"/>
    </location>
</feature>
<feature type="region of interest" description="Disordered" evidence="3">
    <location>
        <begin position="1"/>
        <end position="107"/>
    </location>
</feature>
<dbReference type="GeneID" id="28742126"/>
<keyword evidence="1" id="KW-0479">Metal-binding</keyword>
<dbReference type="InterPro" id="IPR000571">
    <property type="entry name" value="Znf_CCCH"/>
</dbReference>
<proteinExistence type="predicted"/>
<name>A0A0N1H7L6_9EURO</name>
<evidence type="ECO:0000259" key="4">
    <source>
        <dbReference type="PROSITE" id="PS50103"/>
    </source>
</evidence>
<feature type="domain" description="C3H1-type" evidence="4">
    <location>
        <begin position="111"/>
        <end position="140"/>
    </location>
</feature>